<organism evidence="2 3">
    <name type="scientific">Fodinibius roseus</name>
    <dbReference type="NCBI Taxonomy" id="1194090"/>
    <lineage>
        <taxon>Bacteria</taxon>
        <taxon>Pseudomonadati</taxon>
        <taxon>Balneolota</taxon>
        <taxon>Balneolia</taxon>
        <taxon>Balneolales</taxon>
        <taxon>Balneolaceae</taxon>
        <taxon>Fodinibius</taxon>
    </lineage>
</organism>
<name>A0A1M5FPV6_9BACT</name>
<dbReference type="RefSeq" id="WP_211483188.1">
    <property type="nucleotide sequence ID" value="NZ_FQUS01000015.1"/>
</dbReference>
<dbReference type="AlphaFoldDB" id="A0A1M5FPV6"/>
<gene>
    <name evidence="2" type="ORF">SAMN05443144_11593</name>
</gene>
<feature type="transmembrane region" description="Helical" evidence="1">
    <location>
        <begin position="7"/>
        <end position="27"/>
    </location>
</feature>
<protein>
    <recommendedName>
        <fullName evidence="4">DoxX family protein</fullName>
    </recommendedName>
</protein>
<reference evidence="2 3" key="1">
    <citation type="submission" date="2016-11" db="EMBL/GenBank/DDBJ databases">
        <authorList>
            <person name="Jaros S."/>
            <person name="Januszkiewicz K."/>
            <person name="Wedrychowicz H."/>
        </authorList>
    </citation>
    <scope>NUCLEOTIDE SEQUENCE [LARGE SCALE GENOMIC DNA]</scope>
    <source>
        <strain evidence="2 3">DSM 21986</strain>
    </source>
</reference>
<keyword evidence="1" id="KW-0812">Transmembrane</keyword>
<proteinExistence type="predicted"/>
<dbReference type="Proteomes" id="UP000184041">
    <property type="component" value="Unassembled WGS sequence"/>
</dbReference>
<feature type="transmembrane region" description="Helical" evidence="1">
    <location>
        <begin position="66"/>
        <end position="87"/>
    </location>
</feature>
<sequence length="125" mass="13258">MDMIEKAGRYLFALPFGIFGLFHFMNAGQMAGMVPIPGGVFWVYLTGIALLAACISILIEKKARLACILLGVMLLIFVLSIHLPGVLGEGGQTAMTMLLKDTVMAGGAWVLAGQFTSDTGSGFNE</sequence>
<evidence type="ECO:0000313" key="2">
    <source>
        <dbReference type="EMBL" id="SHF93211.1"/>
    </source>
</evidence>
<dbReference type="EMBL" id="FQUS01000015">
    <property type="protein sequence ID" value="SHF93211.1"/>
    <property type="molecule type" value="Genomic_DNA"/>
</dbReference>
<accession>A0A1M5FPV6</accession>
<keyword evidence="1" id="KW-0472">Membrane</keyword>
<evidence type="ECO:0000313" key="3">
    <source>
        <dbReference type="Proteomes" id="UP000184041"/>
    </source>
</evidence>
<evidence type="ECO:0008006" key="4">
    <source>
        <dbReference type="Google" id="ProtNLM"/>
    </source>
</evidence>
<evidence type="ECO:0000256" key="1">
    <source>
        <dbReference type="SAM" id="Phobius"/>
    </source>
</evidence>
<feature type="transmembrane region" description="Helical" evidence="1">
    <location>
        <begin position="39"/>
        <end position="59"/>
    </location>
</feature>
<keyword evidence="1" id="KW-1133">Transmembrane helix</keyword>
<keyword evidence="3" id="KW-1185">Reference proteome</keyword>